<evidence type="ECO:0000313" key="3">
    <source>
        <dbReference type="Proteomes" id="UP000044071"/>
    </source>
</evidence>
<sequence length="731" mass="82944">MPQMFLAHRVPHTIDEMIALLNKCTPSNMSALKECLSLEDELSFASFVDAIAYPIQSYKITSASKLALFQEINRLYPEFSLQNQVPSAPKATLLNILKRMDPQKTRPVGLDALDPFPELPVSEKYRLALLGGKLQSPTGEQEVTGHLSLCKTPIAERWKIIASQLNRGLNDKVAADYQALLNLLYLEAIHVKKAWAVVQAAKVCYKFGNEHYATGVQNVVRLSGTIETGISPEWGDESQDDFAFAIQLTELLDKTPVLLSSQDRRQHRVLLNLYSKLESFSKESASPRVKYLLAHIRNQMAIFEYKNAYTEWVDFITIYSQNGLVRAFCERVVEDWIAPCNSILLNRNKKTLTEAVTAIVENRVLQGLDPQEHTDLNFICRAYQDMAQSQSQLYAHVYQLLHGFVYSKKSGQKMQYLKLLVPDLGVERVLPKELPISELEEKELSLNMLCELNSSINEEWPIPISAVPQPSRKQSKHTKQSKKISERGAASSSVSTIPEVLPDVDEKTELVNADLVLEKKVSLLSLPQTPAPFSYVFRVFRWFETNIPLDPVRFPEYVECLSSYQQLMIAYHAFTSSVDWFVIDMALQTIWNNPTTGLTDIRYVLPAEISIPELGKHARGVLSYCIGKRDGKLYHRFFTEKPTEEIVKKISNKAFEASDFPNVDNLSEDSEEQAEKHFLSPNPDETIVQHPLLSTVTIENKRTKMRITLFPVTSKKLLEIDKPSIASKLNF</sequence>
<protein>
    <submittedName>
        <fullName evidence="2">Uncharacterized protein</fullName>
    </submittedName>
</protein>
<organism evidence="2 3">
    <name type="scientific">Legionella massiliensis</name>
    <dbReference type="NCBI Taxonomy" id="1034943"/>
    <lineage>
        <taxon>Bacteria</taxon>
        <taxon>Pseudomonadati</taxon>
        <taxon>Pseudomonadota</taxon>
        <taxon>Gammaproteobacteria</taxon>
        <taxon>Legionellales</taxon>
        <taxon>Legionellaceae</taxon>
        <taxon>Legionella</taxon>
    </lineage>
</organism>
<gene>
    <name evidence="2" type="ORF">BN59_02105</name>
</gene>
<dbReference type="EMBL" id="CCSB01000002">
    <property type="protein sequence ID" value="CDZ77815.1"/>
    <property type="molecule type" value="Genomic_DNA"/>
</dbReference>
<evidence type="ECO:0000256" key="1">
    <source>
        <dbReference type="SAM" id="MobiDB-lite"/>
    </source>
</evidence>
<dbReference type="Proteomes" id="UP000044071">
    <property type="component" value="Unassembled WGS sequence"/>
</dbReference>
<proteinExistence type="predicted"/>
<evidence type="ECO:0000313" key="2">
    <source>
        <dbReference type="EMBL" id="CDZ77815.1"/>
    </source>
</evidence>
<feature type="compositionally biased region" description="Basic residues" evidence="1">
    <location>
        <begin position="473"/>
        <end position="482"/>
    </location>
</feature>
<accession>A0A078KTM6</accession>
<reference evidence="2 3" key="1">
    <citation type="submission" date="2014-06" db="EMBL/GenBank/DDBJ databases">
        <authorList>
            <person name="Urmite Genomes Urmite Genomes"/>
        </authorList>
    </citation>
    <scope>NUCLEOTIDE SEQUENCE [LARGE SCALE GENOMIC DNA]</scope>
</reference>
<feature type="region of interest" description="Disordered" evidence="1">
    <location>
        <begin position="466"/>
        <end position="491"/>
    </location>
</feature>
<dbReference type="AlphaFoldDB" id="A0A078KTM6"/>
<keyword evidence="3" id="KW-1185">Reference proteome</keyword>
<dbReference type="OrthoDB" id="8221108at2"/>
<name>A0A078KTM6_9GAMM</name>
<dbReference type="RefSeq" id="WP_043874286.1">
    <property type="nucleotide sequence ID" value="NZ_CCVW01000002.1"/>
</dbReference>